<evidence type="ECO:0000313" key="3">
    <source>
        <dbReference type="Proteomes" id="UP000557566"/>
    </source>
</evidence>
<keyword evidence="3" id="KW-1185">Reference proteome</keyword>
<feature type="compositionally biased region" description="Polar residues" evidence="1">
    <location>
        <begin position="82"/>
        <end position="92"/>
    </location>
</feature>
<feature type="region of interest" description="Disordered" evidence="1">
    <location>
        <begin position="414"/>
        <end position="433"/>
    </location>
</feature>
<feature type="region of interest" description="Disordered" evidence="1">
    <location>
        <begin position="444"/>
        <end position="550"/>
    </location>
</feature>
<evidence type="ECO:0000256" key="1">
    <source>
        <dbReference type="SAM" id="MobiDB-lite"/>
    </source>
</evidence>
<dbReference type="OrthoDB" id="3946796at2759"/>
<dbReference type="AlphaFoldDB" id="A0A8H4LUX6"/>
<proteinExistence type="predicted"/>
<feature type="region of interest" description="Disordered" evidence="1">
    <location>
        <begin position="377"/>
        <end position="408"/>
    </location>
</feature>
<name>A0A8H4LUX6_9HYPO</name>
<dbReference type="EMBL" id="JAAVMX010000008">
    <property type="protein sequence ID" value="KAF4505805.1"/>
    <property type="molecule type" value="Genomic_DNA"/>
</dbReference>
<feature type="compositionally biased region" description="Basic residues" evidence="1">
    <location>
        <begin position="96"/>
        <end position="107"/>
    </location>
</feature>
<feature type="region of interest" description="Disordered" evidence="1">
    <location>
        <begin position="67"/>
        <end position="117"/>
    </location>
</feature>
<gene>
    <name evidence="2" type="ORF">G6O67_007718</name>
</gene>
<evidence type="ECO:0000313" key="2">
    <source>
        <dbReference type="EMBL" id="KAF4505805.1"/>
    </source>
</evidence>
<feature type="region of interest" description="Disordered" evidence="1">
    <location>
        <begin position="128"/>
        <end position="147"/>
    </location>
</feature>
<sequence length="579" mass="63473">MGPAVAIHTGGSFDVLQDEVPCPASQYGCYYKLSPPPSLADARDALKELPVGYQKAIPCAVSAQDIKPWSATDKSPDKSQHRQPSSTPSDSQPLKVKLHRRQSRHRRPPVESETFEPLDVIQETSFAAQAEAPPPPDRPAERQAPAQDTAWLDDKHLAGQSEWLMTYPLPMASAKCHGLAGEGHCTSPASESVVYACKMLRHGHQWSSAEHDDMSHHPANSYALLATPVRDAAVLQSDMGQLRDSLYSAASQPAWHPEGPLKVPELVTVVEEVLSPSLSAVSERSGSLGADSARTSSFSVPRIEDSLEELDKLEDELEAVNAATLARGLAPVENKPISPAPTTPSDRTQTVLKRASIAGQSLTVRVKPCEKARSKFRRAASLSLRDKKPERPDTAAEHKPTGVPRRDKVASLRMATPKSAVKSQRPLTVPKFELPGDAVAKRLREQREARQARQAVAHSETQPKPRVGRPLAKPTFELPGEAISRRKREEREAKLRAEEAEERKKREFKARPVRHTIGPATLPRETVASRARQNRCSGEDTEATERSRIASREWADKKRLKEAAARVVAKQAKQTAMGA</sequence>
<dbReference type="Proteomes" id="UP000557566">
    <property type="component" value="Unassembled WGS sequence"/>
</dbReference>
<accession>A0A8H4LUX6</accession>
<evidence type="ECO:0008006" key="4">
    <source>
        <dbReference type="Google" id="ProtNLM"/>
    </source>
</evidence>
<protein>
    <recommendedName>
        <fullName evidence="4">Carboxylesterase family protein</fullName>
    </recommendedName>
</protein>
<feature type="compositionally biased region" description="Basic and acidic residues" evidence="1">
    <location>
        <begin position="384"/>
        <end position="408"/>
    </location>
</feature>
<reference evidence="2 3" key="1">
    <citation type="journal article" date="2020" name="Genome Biol. Evol.">
        <title>A new high-quality draft genome assembly of the Chinese cordyceps Ophiocordyceps sinensis.</title>
        <authorList>
            <person name="Shu R."/>
            <person name="Zhang J."/>
            <person name="Meng Q."/>
            <person name="Zhang H."/>
            <person name="Zhou G."/>
            <person name="Li M."/>
            <person name="Wu P."/>
            <person name="Zhao Y."/>
            <person name="Chen C."/>
            <person name="Qin Q."/>
        </authorList>
    </citation>
    <scope>NUCLEOTIDE SEQUENCE [LARGE SCALE GENOMIC DNA]</scope>
    <source>
        <strain evidence="2 3">IOZ07</strain>
    </source>
</reference>
<organism evidence="2 3">
    <name type="scientific">Ophiocordyceps sinensis</name>
    <dbReference type="NCBI Taxonomy" id="72228"/>
    <lineage>
        <taxon>Eukaryota</taxon>
        <taxon>Fungi</taxon>
        <taxon>Dikarya</taxon>
        <taxon>Ascomycota</taxon>
        <taxon>Pezizomycotina</taxon>
        <taxon>Sordariomycetes</taxon>
        <taxon>Hypocreomycetidae</taxon>
        <taxon>Hypocreales</taxon>
        <taxon>Ophiocordycipitaceae</taxon>
        <taxon>Ophiocordyceps</taxon>
    </lineage>
</organism>
<feature type="compositionally biased region" description="Basic and acidic residues" evidence="1">
    <location>
        <begin position="483"/>
        <end position="505"/>
    </location>
</feature>
<comment type="caution">
    <text evidence="2">The sequence shown here is derived from an EMBL/GenBank/DDBJ whole genome shotgun (WGS) entry which is preliminary data.</text>
</comment>